<evidence type="ECO:0000313" key="2">
    <source>
        <dbReference type="EMBL" id="AUM75222.1"/>
    </source>
</evidence>
<organism evidence="2 3">
    <name type="scientific">Paracoccus jeotgali</name>
    <dbReference type="NCBI Taxonomy" id="2065379"/>
    <lineage>
        <taxon>Bacteria</taxon>
        <taxon>Pseudomonadati</taxon>
        <taxon>Pseudomonadota</taxon>
        <taxon>Alphaproteobacteria</taxon>
        <taxon>Rhodobacterales</taxon>
        <taxon>Paracoccaceae</taxon>
        <taxon>Paracoccus</taxon>
    </lineage>
</organism>
<evidence type="ECO:0000256" key="1">
    <source>
        <dbReference type="SAM" id="SignalP"/>
    </source>
</evidence>
<accession>A0A2K9MIB3</accession>
<keyword evidence="3" id="KW-1185">Reference proteome</keyword>
<protein>
    <submittedName>
        <fullName evidence="2">Uncharacterized protein</fullName>
    </submittedName>
</protein>
<reference evidence="3" key="1">
    <citation type="submission" date="2017-12" db="EMBL/GenBank/DDBJ databases">
        <title>Genomic analysis of Paracoccus sp. CBA4604.</title>
        <authorList>
            <person name="Roh S.W."/>
            <person name="Kim J.Y."/>
            <person name="Kim J.S."/>
        </authorList>
    </citation>
    <scope>NUCLEOTIDE SEQUENCE [LARGE SCALE GENOMIC DNA]</scope>
    <source>
        <strain evidence="3">CBA4604</strain>
    </source>
</reference>
<feature type="chain" id="PRO_5014669014" evidence="1">
    <location>
        <begin position="29"/>
        <end position="157"/>
    </location>
</feature>
<name>A0A2K9MIB3_9RHOB</name>
<feature type="signal peptide" evidence="1">
    <location>
        <begin position="1"/>
        <end position="28"/>
    </location>
</feature>
<sequence length="157" mass="17606">MRIFTPGPRARHALIGAALALLPLAAAADIVRVGEFIDVTNHRGGNVIEMVQTRAQLERSGRTVRIRGYCRSACTMLVTMPNACLGPKAVLGFHAPRLPNTKIIPPYVPEIMAQFYRGGIRKKWNESWSRSLEMHRISARDYIKLDPQARICDSLRK</sequence>
<evidence type="ECO:0000313" key="3">
    <source>
        <dbReference type="Proteomes" id="UP000234882"/>
    </source>
</evidence>
<dbReference type="OrthoDB" id="7774376at2"/>
<dbReference type="Proteomes" id="UP000234882">
    <property type="component" value="Chromosome"/>
</dbReference>
<dbReference type="RefSeq" id="WP_101500566.1">
    <property type="nucleotide sequence ID" value="NZ_CP025583.1"/>
</dbReference>
<dbReference type="KEGG" id="paru:CYR75_13755"/>
<keyword evidence="1" id="KW-0732">Signal</keyword>
<proteinExistence type="predicted"/>
<gene>
    <name evidence="2" type="ORF">CYR75_13755</name>
</gene>
<dbReference type="EMBL" id="CP025583">
    <property type="protein sequence ID" value="AUM75222.1"/>
    <property type="molecule type" value="Genomic_DNA"/>
</dbReference>
<dbReference type="AlphaFoldDB" id="A0A2K9MIB3"/>